<evidence type="ECO:0000313" key="3">
    <source>
        <dbReference type="Proteomes" id="UP000324897"/>
    </source>
</evidence>
<dbReference type="InterPro" id="IPR042197">
    <property type="entry name" value="Apaf_helical"/>
</dbReference>
<accession>A0A5J9SY75</accession>
<evidence type="ECO:0000313" key="2">
    <source>
        <dbReference type="EMBL" id="TVU04018.1"/>
    </source>
</evidence>
<evidence type="ECO:0000259" key="1">
    <source>
        <dbReference type="Pfam" id="PF00931"/>
    </source>
</evidence>
<dbReference type="PRINTS" id="PR00364">
    <property type="entry name" value="DISEASERSIST"/>
</dbReference>
<dbReference type="Pfam" id="PF00931">
    <property type="entry name" value="NB-ARC"/>
    <property type="match status" value="1"/>
</dbReference>
<dbReference type="PANTHER" id="PTHR36766:SF36">
    <property type="entry name" value="AAA+ ATPASE DOMAIN-CONTAINING PROTEIN"/>
    <property type="match status" value="1"/>
</dbReference>
<protein>
    <recommendedName>
        <fullName evidence="1">NB-ARC domain-containing protein</fullName>
    </recommendedName>
</protein>
<feature type="non-terminal residue" evidence="2">
    <location>
        <position position="1"/>
    </location>
</feature>
<comment type="caution">
    <text evidence="2">The sequence shown here is derived from an EMBL/GenBank/DDBJ whole genome shotgun (WGS) entry which is preliminary data.</text>
</comment>
<keyword evidence="3" id="KW-1185">Reference proteome</keyword>
<dbReference type="Proteomes" id="UP000324897">
    <property type="component" value="Unassembled WGS sequence"/>
</dbReference>
<dbReference type="InterPro" id="IPR027417">
    <property type="entry name" value="P-loop_NTPase"/>
</dbReference>
<organism evidence="2 3">
    <name type="scientific">Eragrostis curvula</name>
    <name type="common">weeping love grass</name>
    <dbReference type="NCBI Taxonomy" id="38414"/>
    <lineage>
        <taxon>Eukaryota</taxon>
        <taxon>Viridiplantae</taxon>
        <taxon>Streptophyta</taxon>
        <taxon>Embryophyta</taxon>
        <taxon>Tracheophyta</taxon>
        <taxon>Spermatophyta</taxon>
        <taxon>Magnoliopsida</taxon>
        <taxon>Liliopsida</taxon>
        <taxon>Poales</taxon>
        <taxon>Poaceae</taxon>
        <taxon>PACMAD clade</taxon>
        <taxon>Chloridoideae</taxon>
        <taxon>Eragrostideae</taxon>
        <taxon>Eragrostidinae</taxon>
        <taxon>Eragrostis</taxon>
    </lineage>
</organism>
<reference evidence="2 3" key="1">
    <citation type="journal article" date="2019" name="Sci. Rep.">
        <title>A high-quality genome of Eragrostis curvula grass provides insights into Poaceae evolution and supports new strategies to enhance forage quality.</title>
        <authorList>
            <person name="Carballo J."/>
            <person name="Santos B.A.C.M."/>
            <person name="Zappacosta D."/>
            <person name="Garbus I."/>
            <person name="Selva J.P."/>
            <person name="Gallo C.A."/>
            <person name="Diaz A."/>
            <person name="Albertini E."/>
            <person name="Caccamo M."/>
            <person name="Echenique V."/>
        </authorList>
    </citation>
    <scope>NUCLEOTIDE SEQUENCE [LARGE SCALE GENOMIC DNA]</scope>
    <source>
        <strain evidence="3">cv. Victoria</strain>
        <tissue evidence="2">Leaf</tissue>
    </source>
</reference>
<dbReference type="PANTHER" id="PTHR36766">
    <property type="entry name" value="PLANT BROAD-SPECTRUM MILDEW RESISTANCE PROTEIN RPW8"/>
    <property type="match status" value="1"/>
</dbReference>
<dbReference type="EMBL" id="RWGY01000113">
    <property type="protein sequence ID" value="TVU04018.1"/>
    <property type="molecule type" value="Genomic_DNA"/>
</dbReference>
<dbReference type="Gene3D" id="3.40.50.300">
    <property type="entry name" value="P-loop containing nucleotide triphosphate hydrolases"/>
    <property type="match status" value="1"/>
</dbReference>
<dbReference type="Gramene" id="TVU04018">
    <property type="protein sequence ID" value="TVU04018"/>
    <property type="gene ID" value="EJB05_50435"/>
</dbReference>
<dbReference type="Gene3D" id="1.10.8.430">
    <property type="entry name" value="Helical domain of apoptotic protease-activating factors"/>
    <property type="match status" value="1"/>
</dbReference>
<gene>
    <name evidence="2" type="ORF">EJB05_50435</name>
</gene>
<dbReference type="AlphaFoldDB" id="A0A5J9SY75"/>
<proteinExistence type="predicted"/>
<dbReference type="OrthoDB" id="5279713at2759"/>
<dbReference type="InterPro" id="IPR002182">
    <property type="entry name" value="NB-ARC"/>
</dbReference>
<sequence>MAKRAVPCRAGPCYTGHISLNGPCRAGTVGLRLGPSTALGGLRAGTAHSRTGPCRARTGPKIVGRGPALLARPSWPAIYVRPLAKNPRWSIVGLGGVGKTTLAKKIFNDTEINKAFGSKIWLSVTERYDEEKLLSSAISQAAGGGNNNVPGGDKQLLSLALIGALSSRGKFLLVLDDDWSDGAWTCLLRDPIVEAARKHPGSRVIITTRNNEFTNETVGATHFAYHVQPMSGEDAWSLLKEQLPPQDVDGERGLDHLKHIGMGIISNCAGLPLAIKAIGGLLRT</sequence>
<name>A0A5J9SY75_9POAL</name>
<feature type="domain" description="NB-ARC" evidence="1">
    <location>
        <begin position="90"/>
        <end position="242"/>
    </location>
</feature>
<dbReference type="SUPFAM" id="SSF52540">
    <property type="entry name" value="P-loop containing nucleoside triphosphate hydrolases"/>
    <property type="match status" value="1"/>
</dbReference>
<dbReference type="GO" id="GO:0043531">
    <property type="term" value="F:ADP binding"/>
    <property type="evidence" value="ECO:0007669"/>
    <property type="project" value="InterPro"/>
</dbReference>